<keyword evidence="3" id="KW-1185">Reference proteome</keyword>
<accession>A0ABW5RRS0</accession>
<organism evidence="2 3">
    <name type="scientific">Bacillus seohaeanensis</name>
    <dbReference type="NCBI Taxonomy" id="284580"/>
    <lineage>
        <taxon>Bacteria</taxon>
        <taxon>Bacillati</taxon>
        <taxon>Bacillota</taxon>
        <taxon>Bacilli</taxon>
        <taxon>Bacillales</taxon>
        <taxon>Bacillaceae</taxon>
        <taxon>Bacillus</taxon>
    </lineage>
</organism>
<dbReference type="Proteomes" id="UP001597506">
    <property type="component" value="Unassembled WGS sequence"/>
</dbReference>
<evidence type="ECO:0000313" key="2">
    <source>
        <dbReference type="EMBL" id="MFD2680694.1"/>
    </source>
</evidence>
<evidence type="ECO:0000313" key="3">
    <source>
        <dbReference type="Proteomes" id="UP001597506"/>
    </source>
</evidence>
<reference evidence="3" key="1">
    <citation type="journal article" date="2019" name="Int. J. Syst. Evol. Microbiol.">
        <title>The Global Catalogue of Microorganisms (GCM) 10K type strain sequencing project: providing services to taxonomists for standard genome sequencing and annotation.</title>
        <authorList>
            <consortium name="The Broad Institute Genomics Platform"/>
            <consortium name="The Broad Institute Genome Sequencing Center for Infectious Disease"/>
            <person name="Wu L."/>
            <person name="Ma J."/>
        </authorList>
    </citation>
    <scope>NUCLEOTIDE SEQUENCE [LARGE SCALE GENOMIC DNA]</scope>
    <source>
        <strain evidence="3">KCTC 3913</strain>
    </source>
</reference>
<name>A0ABW5RRS0_9BACI</name>
<proteinExistence type="predicted"/>
<comment type="caution">
    <text evidence="2">The sequence shown here is derived from an EMBL/GenBank/DDBJ whole genome shotgun (WGS) entry which is preliminary data.</text>
</comment>
<dbReference type="EMBL" id="JBHUMF010000016">
    <property type="protein sequence ID" value="MFD2680694.1"/>
    <property type="molecule type" value="Genomic_DNA"/>
</dbReference>
<gene>
    <name evidence="2" type="ORF">ACFSUL_07975</name>
</gene>
<dbReference type="RefSeq" id="WP_377934321.1">
    <property type="nucleotide sequence ID" value="NZ_JBHUMF010000016.1"/>
</dbReference>
<evidence type="ECO:0000256" key="1">
    <source>
        <dbReference type="SAM" id="MobiDB-lite"/>
    </source>
</evidence>
<sequence length="51" mass="5806">MVNVDTGKVAKLSHQHKSTYPGNKHKEQNASYAKETMEKDYELDGPTLKEE</sequence>
<feature type="region of interest" description="Disordered" evidence="1">
    <location>
        <begin position="1"/>
        <end position="51"/>
    </location>
</feature>
<feature type="compositionally biased region" description="Basic and acidic residues" evidence="1">
    <location>
        <begin position="35"/>
        <end position="51"/>
    </location>
</feature>
<protein>
    <submittedName>
        <fullName evidence="2">Uncharacterized protein</fullName>
    </submittedName>
</protein>